<dbReference type="SUPFAM" id="SSF57889">
    <property type="entry name" value="Cysteine-rich domain"/>
    <property type="match status" value="1"/>
</dbReference>
<sequence length="633" mass="67783">MATYGEGLPDSIPLVSTRTSSQLALVPALSSFLAGLAHIHRKASTDASAHIGSFRLHIARSAAERGGEQASLERALAGVRETGVYADKLAREVAARMDEVGQRLDAVRKKHHSFYGKLMSQRDKAYEQRDRSRAAYFSACDALESARQRKAGAKEGRDTEKATRAYDAAHVDMLLAKDQYLLDVDAANEVKRRVYEVHLPAVHDEFQLLEASAVHQLEHLVERVLALQREAAERVLGCVAAAQEALSLVDIESDQQAFVYQHSRTLLAAYEHPPDLVFEESPVWHDTDEFDTSPPAMTYLQNVKGKALSRLGDISPAIDSKRREVSGLRNLRETYEREKGLGDTVGVIENFFNVSHETTLLELQQSELKATVELIDATLGDDASTGLRPHDFKPSSFVTPSTCAVCESSVWGKGLKCEKCSMAVHTKCELKVSRPHRVVRAKSKKVGGTVTPATGGSTTSLSRTMSTTSGTSSVSSGPPPRRAVGPPGSMPPPSASPPVPPSSSSADPARTVTLLYPYTAATAFELTLTESDVGSVLELLDDEDESGWIKEGGALPGGGAVATGGGAALRGAGAAERVVALYDYAPQSGDELALREGDEVELTSTGFAAGEGWAEVSKDGRTGLVPASYIQTV</sequence>
<evidence type="ECO:0000313" key="8">
    <source>
        <dbReference type="EMBL" id="GJN94220.1"/>
    </source>
</evidence>
<evidence type="ECO:0000256" key="3">
    <source>
        <dbReference type="ARBA" id="ARBA00022833"/>
    </source>
</evidence>
<dbReference type="InterPro" id="IPR001452">
    <property type="entry name" value="SH3_domain"/>
</dbReference>
<dbReference type="SUPFAM" id="SSF50044">
    <property type="entry name" value="SH3-domain"/>
    <property type="match status" value="2"/>
</dbReference>
<dbReference type="SUPFAM" id="SSF103657">
    <property type="entry name" value="BAR/IMD domain-like"/>
    <property type="match status" value="1"/>
</dbReference>
<evidence type="ECO:0000256" key="4">
    <source>
        <dbReference type="PROSITE-ProRule" id="PRU00192"/>
    </source>
</evidence>
<dbReference type="PANTHER" id="PTHR15735:SF21">
    <property type="entry name" value="PROTEIN NERVOUS WRECK"/>
    <property type="match status" value="1"/>
</dbReference>
<keyword evidence="9" id="KW-1185">Reference proteome</keyword>
<dbReference type="SMART" id="SM00326">
    <property type="entry name" value="SH3"/>
    <property type="match status" value="1"/>
</dbReference>
<dbReference type="SMART" id="SM00109">
    <property type="entry name" value="C1"/>
    <property type="match status" value="1"/>
</dbReference>
<gene>
    <name evidence="8" type="ORF">Rhopal_007294-T1</name>
</gene>
<evidence type="ECO:0000313" key="9">
    <source>
        <dbReference type="Proteomes" id="UP001342314"/>
    </source>
</evidence>
<evidence type="ECO:0000259" key="7">
    <source>
        <dbReference type="PROSITE" id="PS50081"/>
    </source>
</evidence>
<proteinExistence type="predicted"/>
<dbReference type="PROSITE" id="PS50081">
    <property type="entry name" value="ZF_DAG_PE_2"/>
    <property type="match status" value="1"/>
</dbReference>
<feature type="domain" description="SH3" evidence="6">
    <location>
        <begin position="573"/>
        <end position="633"/>
    </location>
</feature>
<comment type="caution">
    <text evidence="8">The sequence shown here is derived from an EMBL/GenBank/DDBJ whole genome shotgun (WGS) entry which is preliminary data.</text>
</comment>
<dbReference type="Gene3D" id="3.30.60.20">
    <property type="match status" value="1"/>
</dbReference>
<feature type="domain" description="Phorbol-ester/DAG-type" evidence="7">
    <location>
        <begin position="389"/>
        <end position="436"/>
    </location>
</feature>
<organism evidence="8 9">
    <name type="scientific">Rhodotorula paludigena</name>
    <dbReference type="NCBI Taxonomy" id="86838"/>
    <lineage>
        <taxon>Eukaryota</taxon>
        <taxon>Fungi</taxon>
        <taxon>Dikarya</taxon>
        <taxon>Basidiomycota</taxon>
        <taxon>Pucciniomycotina</taxon>
        <taxon>Microbotryomycetes</taxon>
        <taxon>Sporidiobolales</taxon>
        <taxon>Sporidiobolaceae</taxon>
        <taxon>Rhodotorula</taxon>
    </lineage>
</organism>
<dbReference type="Gene3D" id="2.30.30.40">
    <property type="entry name" value="SH3 Domains"/>
    <property type="match status" value="2"/>
</dbReference>
<dbReference type="AlphaFoldDB" id="A0AAV5GNS1"/>
<keyword evidence="3" id="KW-0862">Zinc</keyword>
<dbReference type="GO" id="GO:0046872">
    <property type="term" value="F:metal ion binding"/>
    <property type="evidence" value="ECO:0007669"/>
    <property type="project" value="UniProtKB-KW"/>
</dbReference>
<feature type="region of interest" description="Disordered" evidence="5">
    <location>
        <begin position="439"/>
        <end position="508"/>
    </location>
</feature>
<reference evidence="8 9" key="1">
    <citation type="submission" date="2021-12" db="EMBL/GenBank/DDBJ databases">
        <title>High titer production of polyol ester of fatty acids by Rhodotorula paludigena BS15 towards product separation-free biomass refinery.</title>
        <authorList>
            <person name="Mano J."/>
            <person name="Ono H."/>
            <person name="Tanaka T."/>
            <person name="Naito K."/>
            <person name="Sushida H."/>
            <person name="Ike M."/>
            <person name="Tokuyasu K."/>
            <person name="Kitaoka M."/>
        </authorList>
    </citation>
    <scope>NUCLEOTIDE SEQUENCE [LARGE SCALE GENOMIC DNA]</scope>
    <source>
        <strain evidence="8 9">BS15</strain>
    </source>
</reference>
<dbReference type="PROSITE" id="PS50002">
    <property type="entry name" value="SH3"/>
    <property type="match status" value="1"/>
</dbReference>
<evidence type="ECO:0000256" key="5">
    <source>
        <dbReference type="SAM" id="MobiDB-lite"/>
    </source>
</evidence>
<evidence type="ECO:0000259" key="6">
    <source>
        <dbReference type="PROSITE" id="PS50002"/>
    </source>
</evidence>
<dbReference type="GO" id="GO:0030833">
    <property type="term" value="P:regulation of actin filament polymerization"/>
    <property type="evidence" value="ECO:0007669"/>
    <property type="project" value="TreeGrafter"/>
</dbReference>
<dbReference type="InterPro" id="IPR002219">
    <property type="entry name" value="PKC_DAG/PE"/>
</dbReference>
<feature type="compositionally biased region" description="Low complexity" evidence="5">
    <location>
        <begin position="454"/>
        <end position="487"/>
    </location>
</feature>
<accession>A0AAV5GNS1</accession>
<name>A0AAV5GNS1_9BASI</name>
<dbReference type="InterPro" id="IPR036028">
    <property type="entry name" value="SH3-like_dom_sf"/>
</dbReference>
<keyword evidence="1 4" id="KW-0728">SH3 domain</keyword>
<feature type="compositionally biased region" description="Pro residues" evidence="5">
    <location>
        <begin position="488"/>
        <end position="501"/>
    </location>
</feature>
<dbReference type="Pfam" id="PF00130">
    <property type="entry name" value="C1_1"/>
    <property type="match status" value="1"/>
</dbReference>
<dbReference type="PRINTS" id="PR00452">
    <property type="entry name" value="SH3DOMAIN"/>
</dbReference>
<evidence type="ECO:0000256" key="2">
    <source>
        <dbReference type="ARBA" id="ARBA00022723"/>
    </source>
</evidence>
<dbReference type="CDD" id="cd20824">
    <property type="entry name" value="C1_SpBZZ1-like"/>
    <property type="match status" value="1"/>
</dbReference>
<keyword evidence="2" id="KW-0479">Metal-binding</keyword>
<dbReference type="Gene3D" id="1.20.1270.60">
    <property type="entry name" value="Arfaptin homology (AH) domain/BAR domain"/>
    <property type="match status" value="1"/>
</dbReference>
<evidence type="ECO:0000256" key="1">
    <source>
        <dbReference type="ARBA" id="ARBA00022443"/>
    </source>
</evidence>
<dbReference type="InterPro" id="IPR046349">
    <property type="entry name" value="C1-like_sf"/>
</dbReference>
<dbReference type="CDD" id="cd00174">
    <property type="entry name" value="SH3"/>
    <property type="match status" value="1"/>
</dbReference>
<dbReference type="InterPro" id="IPR027267">
    <property type="entry name" value="AH/BAR_dom_sf"/>
</dbReference>
<dbReference type="EMBL" id="BQKY01000016">
    <property type="protein sequence ID" value="GJN94220.1"/>
    <property type="molecule type" value="Genomic_DNA"/>
</dbReference>
<protein>
    <submittedName>
        <fullName evidence="8">Uncharacterized protein</fullName>
    </submittedName>
</protein>
<dbReference type="Pfam" id="PF14604">
    <property type="entry name" value="SH3_9"/>
    <property type="match status" value="1"/>
</dbReference>
<dbReference type="Proteomes" id="UP001342314">
    <property type="component" value="Unassembled WGS sequence"/>
</dbReference>
<dbReference type="PANTHER" id="PTHR15735">
    <property type="entry name" value="FCH AND DOUBLE SH3 DOMAINS PROTEIN"/>
    <property type="match status" value="1"/>
</dbReference>